<comment type="caution">
    <text evidence="3">The sequence shown here is derived from an EMBL/GenBank/DDBJ whole genome shotgun (WGS) entry which is preliminary data.</text>
</comment>
<dbReference type="EMBL" id="JBHMCA010000010">
    <property type="protein sequence ID" value="MFB9441921.1"/>
    <property type="molecule type" value="Genomic_DNA"/>
</dbReference>
<gene>
    <name evidence="3" type="ORF">ACFFTR_02315</name>
</gene>
<keyword evidence="1" id="KW-0812">Transmembrane</keyword>
<dbReference type="CDD" id="cd06577">
    <property type="entry name" value="PASTA_pknB"/>
    <property type="match status" value="1"/>
</dbReference>
<name>A0ABV5LZC7_9ACTN</name>
<reference evidence="3 4" key="1">
    <citation type="submission" date="2024-09" db="EMBL/GenBank/DDBJ databases">
        <authorList>
            <person name="Sun Q."/>
            <person name="Mori K."/>
        </authorList>
    </citation>
    <scope>NUCLEOTIDE SEQUENCE [LARGE SCALE GENOMIC DNA]</scope>
    <source>
        <strain evidence="3 4">JCM 3307</strain>
    </source>
</reference>
<evidence type="ECO:0000313" key="4">
    <source>
        <dbReference type="Proteomes" id="UP001589608"/>
    </source>
</evidence>
<feature type="transmembrane region" description="Helical" evidence="1">
    <location>
        <begin position="126"/>
        <end position="149"/>
    </location>
</feature>
<keyword evidence="1" id="KW-0472">Membrane</keyword>
<sequence length="352" mass="37178">MSTNWVVTTAAERVALDDAKRGETTFTVTNPAARADRAVFQVVPGDGADPAWFTVDQPQRQVAASGSASFLLAVQVPDGAAPGTYEVRGRVYSASEAPEESSVLSNRIVFDVAAPPAPEKRRIPMWILLVAAALVVITVVTVTLVLTLGGGEAQQARPQPSAPASGLVSVPTVLSYNEENAGFLLRDRGLVPGAVKYRLDLDHVGNIVEQNPPVGAKVEVGSKVDLVVAVRLTAPTLKTPGDAKISIKGKATLQWEQAERYVTHWLVVYAPSVCFHNTSASAPICAALGVNAVRVDARSAVPPVQTAFMQVVGSPTGAYFTNDGTFRWYVAAVDDFDQAGPFSLSLNAQMVA</sequence>
<dbReference type="RefSeq" id="WP_223092658.1">
    <property type="nucleotide sequence ID" value="NZ_CP061913.1"/>
</dbReference>
<protein>
    <submittedName>
        <fullName evidence="3">PASTA domain-containing protein</fullName>
    </submittedName>
</protein>
<keyword evidence="4" id="KW-1185">Reference proteome</keyword>
<organism evidence="3 4">
    <name type="scientific">Dactylosporangium vinaceum</name>
    <dbReference type="NCBI Taxonomy" id="53362"/>
    <lineage>
        <taxon>Bacteria</taxon>
        <taxon>Bacillati</taxon>
        <taxon>Actinomycetota</taxon>
        <taxon>Actinomycetes</taxon>
        <taxon>Micromonosporales</taxon>
        <taxon>Micromonosporaceae</taxon>
        <taxon>Dactylosporangium</taxon>
    </lineage>
</organism>
<dbReference type="Gene3D" id="3.30.10.20">
    <property type="match status" value="1"/>
</dbReference>
<keyword evidence="1" id="KW-1133">Transmembrane helix</keyword>
<dbReference type="Proteomes" id="UP001589608">
    <property type="component" value="Unassembled WGS sequence"/>
</dbReference>
<evidence type="ECO:0000313" key="3">
    <source>
        <dbReference type="EMBL" id="MFB9441921.1"/>
    </source>
</evidence>
<dbReference type="Pfam" id="PF03793">
    <property type="entry name" value="PASTA"/>
    <property type="match status" value="1"/>
</dbReference>
<accession>A0ABV5LZC7</accession>
<proteinExistence type="predicted"/>
<dbReference type="InterPro" id="IPR005543">
    <property type="entry name" value="PASTA_dom"/>
</dbReference>
<evidence type="ECO:0000256" key="1">
    <source>
        <dbReference type="SAM" id="Phobius"/>
    </source>
</evidence>
<feature type="domain" description="PASTA" evidence="2">
    <location>
        <begin position="168"/>
        <end position="229"/>
    </location>
</feature>
<evidence type="ECO:0000259" key="2">
    <source>
        <dbReference type="Pfam" id="PF03793"/>
    </source>
</evidence>